<gene>
    <name evidence="4" type="ORF">P9B03_08995</name>
</gene>
<dbReference type="PANTHER" id="PTHR43818">
    <property type="entry name" value="BCDNA.GH03377"/>
    <property type="match status" value="1"/>
</dbReference>
<dbReference type="Gene3D" id="3.40.50.720">
    <property type="entry name" value="NAD(P)-binding Rossmann-like Domain"/>
    <property type="match status" value="1"/>
</dbReference>
<dbReference type="GO" id="GO:0016491">
    <property type="term" value="F:oxidoreductase activity"/>
    <property type="evidence" value="ECO:0007669"/>
    <property type="project" value="UniProtKB-KW"/>
</dbReference>
<evidence type="ECO:0000259" key="2">
    <source>
        <dbReference type="Pfam" id="PF01408"/>
    </source>
</evidence>
<dbReference type="GO" id="GO:0000166">
    <property type="term" value="F:nucleotide binding"/>
    <property type="evidence" value="ECO:0007669"/>
    <property type="project" value="InterPro"/>
</dbReference>
<dbReference type="Pfam" id="PF01408">
    <property type="entry name" value="GFO_IDH_MocA"/>
    <property type="match status" value="1"/>
</dbReference>
<keyword evidence="1" id="KW-0560">Oxidoreductase</keyword>
<dbReference type="Pfam" id="PF22725">
    <property type="entry name" value="GFO_IDH_MocA_C3"/>
    <property type="match status" value="1"/>
</dbReference>
<evidence type="ECO:0000313" key="5">
    <source>
        <dbReference type="Proteomes" id="UP001344888"/>
    </source>
</evidence>
<protein>
    <submittedName>
        <fullName evidence="4">Gfo/Idh/MocA family oxidoreductase</fullName>
    </submittedName>
</protein>
<feature type="domain" description="Gfo/Idh/MocA-like oxidoreductase N-terminal" evidence="2">
    <location>
        <begin position="6"/>
        <end position="117"/>
    </location>
</feature>
<organism evidence="4 5">
    <name type="scientific">Metasolibacillus meyeri</name>
    <dbReference type="NCBI Taxonomy" id="1071052"/>
    <lineage>
        <taxon>Bacteria</taxon>
        <taxon>Bacillati</taxon>
        <taxon>Bacillota</taxon>
        <taxon>Bacilli</taxon>
        <taxon>Bacillales</taxon>
        <taxon>Caryophanaceae</taxon>
        <taxon>Metasolibacillus</taxon>
    </lineage>
</organism>
<dbReference type="PANTHER" id="PTHR43818:SF11">
    <property type="entry name" value="BCDNA.GH03377"/>
    <property type="match status" value="1"/>
</dbReference>
<keyword evidence="5" id="KW-1185">Reference proteome</keyword>
<evidence type="ECO:0000259" key="3">
    <source>
        <dbReference type="Pfam" id="PF22725"/>
    </source>
</evidence>
<evidence type="ECO:0000256" key="1">
    <source>
        <dbReference type="ARBA" id="ARBA00023002"/>
    </source>
</evidence>
<comment type="caution">
    <text evidence="4">The sequence shown here is derived from an EMBL/GenBank/DDBJ whole genome shotgun (WGS) entry which is preliminary data.</text>
</comment>
<evidence type="ECO:0000313" key="4">
    <source>
        <dbReference type="EMBL" id="MEC1178617.1"/>
    </source>
</evidence>
<proteinExistence type="predicted"/>
<name>A0AAW9NQK7_9BACL</name>
<sequence>MTKTTFALIGTGIVGERIINQILAHPNAEIVAIFDGNQARLQEVADKYAISAVATLDELLATKPDWVYIGTPPVSHAPLAKEIAAHGLNILSEKPLAHDAQDGAEMVRVASEAGVHTAMHFPLMYSPAVHEIKQALANKELGDIVRIELHTYFPEWPRKWQQNPWIASREQGGFIREVFPHYLQLMHHFFGDIDILSHETTYPEDVSLCETGVSALAKTSSGIPVVLNGLSGIGQEERLEFKVFGTEKVMTLRNWSELWVSVAYEAAQQISPSAQPASLLDACRVQLHGEDALIVSFEEGLKVQKWIDELLK</sequence>
<dbReference type="Proteomes" id="UP001344888">
    <property type="component" value="Unassembled WGS sequence"/>
</dbReference>
<feature type="domain" description="GFO/IDH/MocA-like oxidoreductase" evidence="3">
    <location>
        <begin position="130"/>
        <end position="248"/>
    </location>
</feature>
<dbReference type="AlphaFoldDB" id="A0AAW9NQK7"/>
<reference evidence="4 5" key="1">
    <citation type="submission" date="2023-03" db="EMBL/GenBank/DDBJ databases">
        <title>Bacillus Genome Sequencing.</title>
        <authorList>
            <person name="Dunlap C."/>
        </authorList>
    </citation>
    <scope>NUCLEOTIDE SEQUENCE [LARGE SCALE GENOMIC DNA]</scope>
    <source>
        <strain evidence="4 5">B-59205</strain>
    </source>
</reference>
<dbReference type="InterPro" id="IPR050463">
    <property type="entry name" value="Gfo/Idh/MocA_oxidrdct_glycsds"/>
</dbReference>
<dbReference type="SUPFAM" id="SSF51735">
    <property type="entry name" value="NAD(P)-binding Rossmann-fold domains"/>
    <property type="match status" value="1"/>
</dbReference>
<dbReference type="RefSeq" id="WP_326123100.1">
    <property type="nucleotide sequence ID" value="NZ_JARSFG010000012.1"/>
</dbReference>
<dbReference type="InterPro" id="IPR036291">
    <property type="entry name" value="NAD(P)-bd_dom_sf"/>
</dbReference>
<dbReference type="InterPro" id="IPR055170">
    <property type="entry name" value="GFO_IDH_MocA-like_dom"/>
</dbReference>
<accession>A0AAW9NQK7</accession>
<dbReference type="InterPro" id="IPR000683">
    <property type="entry name" value="Gfo/Idh/MocA-like_OxRdtase_N"/>
</dbReference>
<dbReference type="EMBL" id="JARSFG010000012">
    <property type="protein sequence ID" value="MEC1178617.1"/>
    <property type="molecule type" value="Genomic_DNA"/>
</dbReference>
<dbReference type="SUPFAM" id="SSF55347">
    <property type="entry name" value="Glyceraldehyde-3-phosphate dehydrogenase-like, C-terminal domain"/>
    <property type="match status" value="1"/>
</dbReference>
<dbReference type="Gene3D" id="3.30.360.10">
    <property type="entry name" value="Dihydrodipicolinate Reductase, domain 2"/>
    <property type="match status" value="1"/>
</dbReference>